<accession>A0A3N4IJQ2</accession>
<dbReference type="PANTHER" id="PTHR21235:SF2">
    <property type="entry name" value="IMIDAZOLE GLYCEROL PHOSPHATE SYNTHASE HISHF"/>
    <property type="match status" value="1"/>
</dbReference>
<dbReference type="UniPathway" id="UPA00031">
    <property type="reaction ID" value="UER00010"/>
</dbReference>
<feature type="binding site" evidence="11">
    <location>
        <position position="321"/>
    </location>
    <ligand>
        <name>substrate</name>
    </ligand>
</feature>
<evidence type="ECO:0000256" key="6">
    <source>
        <dbReference type="ARBA" id="ARBA00023239"/>
    </source>
</evidence>
<comment type="function">
    <text evidence="9">IGPS catalyzes the conversion of PRFAR and glutamine to IGP, AICAR and glutamate. The glutaminase domain produces the ammonia necessary for the cyclase domain to produce IGP and AICAR from PRFAR. The ammonia is channeled to the active site of the cyclase domain.</text>
</comment>
<evidence type="ECO:0000256" key="11">
    <source>
        <dbReference type="PIRSR" id="PIRSR036936-2"/>
    </source>
</evidence>
<evidence type="ECO:0000256" key="8">
    <source>
        <dbReference type="ARBA" id="ARBA00049534"/>
    </source>
</evidence>
<comment type="similarity">
    <text evidence="12">Belongs to the HisA/HisF family.</text>
</comment>
<dbReference type="GO" id="GO:0016829">
    <property type="term" value="F:lyase activity"/>
    <property type="evidence" value="ECO:0007669"/>
    <property type="project" value="UniProtKB-KW"/>
</dbReference>
<dbReference type="Pfam" id="PF00117">
    <property type="entry name" value="GATase"/>
    <property type="match status" value="1"/>
</dbReference>
<dbReference type="GO" id="GO:0000107">
    <property type="term" value="F:imidazoleglycerol-phosphate synthase activity"/>
    <property type="evidence" value="ECO:0007669"/>
    <property type="project" value="UniProtKB-UniRule"/>
</dbReference>
<dbReference type="AlphaFoldDB" id="A0A3N4IJQ2"/>
<dbReference type="STRING" id="1160509.A0A3N4IJQ2"/>
<dbReference type="InterPro" id="IPR006062">
    <property type="entry name" value="His_biosynth"/>
</dbReference>
<comment type="catalytic activity">
    <reaction evidence="7 9">
        <text>5-[(5-phospho-1-deoxy-D-ribulos-1-ylimino)methylamino]-1-(5-phospho-beta-D-ribosyl)imidazole-4-carboxamide + L-glutamine = D-erythro-1-(imidazol-4-yl)glycerol 3-phosphate + 5-amino-1-(5-phospho-beta-D-ribosyl)imidazole-4-carboxamide + L-glutamate + H(+)</text>
        <dbReference type="Rhea" id="RHEA:24793"/>
        <dbReference type="ChEBI" id="CHEBI:15378"/>
        <dbReference type="ChEBI" id="CHEBI:29985"/>
        <dbReference type="ChEBI" id="CHEBI:58278"/>
        <dbReference type="ChEBI" id="CHEBI:58359"/>
        <dbReference type="ChEBI" id="CHEBI:58475"/>
        <dbReference type="ChEBI" id="CHEBI:58525"/>
        <dbReference type="EC" id="4.3.2.10"/>
    </reaction>
</comment>
<evidence type="ECO:0000256" key="4">
    <source>
        <dbReference type="ARBA" id="ARBA00022962"/>
    </source>
</evidence>
<dbReference type="Pfam" id="PF00977">
    <property type="entry name" value="His_biosynth"/>
    <property type="match status" value="1"/>
</dbReference>
<keyword evidence="9" id="KW-0511">Multifunctional enzyme</keyword>
<dbReference type="InterPro" id="IPR014640">
    <property type="entry name" value="IGPS_HisHF"/>
</dbReference>
<feature type="active site" description="For GATase activity" evidence="10">
    <location>
        <position position="189"/>
    </location>
</feature>
<dbReference type="InterPro" id="IPR011060">
    <property type="entry name" value="RibuloseP-bd_barrel"/>
</dbReference>
<evidence type="ECO:0000256" key="3">
    <source>
        <dbReference type="ARBA" id="ARBA00022801"/>
    </source>
</evidence>
<keyword evidence="4 9" id="KW-0315">Glutamine amidotransferase</keyword>
<protein>
    <recommendedName>
        <fullName evidence="9">Imidazole glycerol phosphate synthase hisHF</fullName>
    </recommendedName>
    <domain>
        <recommendedName>
            <fullName evidence="9">Glutaminase</fullName>
            <ecNumber evidence="9">3.5.1.2</ecNumber>
        </recommendedName>
    </domain>
    <domain>
        <recommendedName>
            <fullName evidence="9">Cyclase</fullName>
        </recommendedName>
    </domain>
</protein>
<feature type="region of interest" description="PRFAR binding" evidence="11">
    <location>
        <begin position="353"/>
        <end position="354"/>
    </location>
</feature>
<proteinExistence type="inferred from homology"/>
<dbReference type="InterPro" id="IPR004651">
    <property type="entry name" value="HisF"/>
</dbReference>
<dbReference type="NCBIfam" id="TIGR01855">
    <property type="entry name" value="IMP_synth_hisH"/>
    <property type="match status" value="1"/>
</dbReference>
<dbReference type="Gene3D" id="3.20.20.70">
    <property type="entry name" value="Aldolase class I"/>
    <property type="match status" value="1"/>
</dbReference>
<dbReference type="Gene3D" id="3.40.50.880">
    <property type="match status" value="1"/>
</dbReference>
<evidence type="ECO:0000256" key="1">
    <source>
        <dbReference type="ARBA" id="ARBA00005091"/>
    </source>
</evidence>
<feature type="active site" evidence="10">
    <location>
        <position position="234"/>
    </location>
</feature>
<dbReference type="CDD" id="cd04731">
    <property type="entry name" value="HisF"/>
    <property type="match status" value="1"/>
</dbReference>
<evidence type="ECO:0000256" key="7">
    <source>
        <dbReference type="ARBA" id="ARBA00047838"/>
    </source>
</evidence>
<feature type="active site" description="For GATase activity" evidence="10">
    <location>
        <position position="81"/>
    </location>
</feature>
<dbReference type="PROSITE" id="PS51273">
    <property type="entry name" value="GATASE_TYPE_1"/>
    <property type="match status" value="1"/>
</dbReference>
<keyword evidence="5 9" id="KW-0368">Histidine biosynthesis</keyword>
<dbReference type="InterPro" id="IPR010139">
    <property type="entry name" value="Imidazole-glycPsynth_HisH"/>
</dbReference>
<feature type="region of interest" description="PRFAR binding" evidence="11">
    <location>
        <begin position="391"/>
        <end position="393"/>
    </location>
</feature>
<dbReference type="InterPro" id="IPR013785">
    <property type="entry name" value="Aldolase_TIM"/>
</dbReference>
<evidence type="ECO:0000256" key="5">
    <source>
        <dbReference type="ARBA" id="ARBA00023102"/>
    </source>
</evidence>
<dbReference type="GO" id="GO:0000105">
    <property type="term" value="P:L-histidine biosynthetic process"/>
    <property type="evidence" value="ECO:0007669"/>
    <property type="project" value="UniProtKB-UniRule"/>
</dbReference>
<evidence type="ECO:0000256" key="2">
    <source>
        <dbReference type="ARBA" id="ARBA00022605"/>
    </source>
</evidence>
<feature type="region of interest" description="PRFAR binding" evidence="11">
    <location>
        <begin position="489"/>
        <end position="490"/>
    </location>
</feature>
<comment type="catalytic activity">
    <reaction evidence="8 9">
        <text>L-glutamine + H2O = L-glutamate + NH4(+)</text>
        <dbReference type="Rhea" id="RHEA:15889"/>
        <dbReference type="ChEBI" id="CHEBI:15377"/>
        <dbReference type="ChEBI" id="CHEBI:28938"/>
        <dbReference type="ChEBI" id="CHEBI:29985"/>
        <dbReference type="ChEBI" id="CHEBI:58359"/>
        <dbReference type="EC" id="3.5.1.2"/>
    </reaction>
</comment>
<feature type="region of interest" description="PRFAR binding" evidence="11">
    <location>
        <begin position="463"/>
        <end position="464"/>
    </location>
</feature>
<name>A0A3N4IJQ2_ASCIM</name>
<organism evidence="14 15">
    <name type="scientific">Ascobolus immersus RN42</name>
    <dbReference type="NCBI Taxonomy" id="1160509"/>
    <lineage>
        <taxon>Eukaryota</taxon>
        <taxon>Fungi</taxon>
        <taxon>Dikarya</taxon>
        <taxon>Ascomycota</taxon>
        <taxon>Pezizomycotina</taxon>
        <taxon>Pezizomycetes</taxon>
        <taxon>Pezizales</taxon>
        <taxon>Ascobolaceae</taxon>
        <taxon>Ascobolus</taxon>
    </lineage>
</organism>
<feature type="binding site" evidence="11">
    <location>
        <position position="458"/>
    </location>
    <ligand>
        <name>substrate</name>
    </ligand>
</feature>
<dbReference type="HAMAP" id="MF_00278">
    <property type="entry name" value="HisH"/>
    <property type="match status" value="1"/>
</dbReference>
<dbReference type="GO" id="GO:0004359">
    <property type="term" value="F:glutaminase activity"/>
    <property type="evidence" value="ECO:0007669"/>
    <property type="project" value="UniProtKB-EC"/>
</dbReference>
<comment type="pathway">
    <text evidence="1 9">Amino-acid biosynthesis; L-histidine biosynthesis; L-histidine from 5-phospho-alpha-D-ribose 1-diphosphate: step 5/9.</text>
</comment>
<keyword evidence="15" id="KW-1185">Reference proteome</keyword>
<evidence type="ECO:0000256" key="12">
    <source>
        <dbReference type="RuleBase" id="RU003657"/>
    </source>
</evidence>
<evidence type="ECO:0000313" key="15">
    <source>
        <dbReference type="Proteomes" id="UP000275078"/>
    </source>
</evidence>
<keyword evidence="6 9" id="KW-0456">Lyase</keyword>
<dbReference type="PIRSF" id="PIRSF036936">
    <property type="entry name" value="IGPS_HisHF"/>
    <property type="match status" value="1"/>
</dbReference>
<dbReference type="SUPFAM" id="SSF51366">
    <property type="entry name" value="Ribulose-phoshate binding barrel"/>
    <property type="match status" value="1"/>
</dbReference>
<evidence type="ECO:0000256" key="9">
    <source>
        <dbReference type="PIRNR" id="PIRNR036936"/>
    </source>
</evidence>
<dbReference type="InterPro" id="IPR017926">
    <property type="entry name" value="GATASE"/>
</dbReference>
<dbReference type="InterPro" id="IPR029062">
    <property type="entry name" value="Class_I_gatase-like"/>
</dbReference>
<reference evidence="14 15" key="1">
    <citation type="journal article" date="2018" name="Nat. Ecol. Evol.">
        <title>Pezizomycetes genomes reveal the molecular basis of ectomycorrhizal truffle lifestyle.</title>
        <authorList>
            <person name="Murat C."/>
            <person name="Payen T."/>
            <person name="Noel B."/>
            <person name="Kuo A."/>
            <person name="Morin E."/>
            <person name="Chen J."/>
            <person name="Kohler A."/>
            <person name="Krizsan K."/>
            <person name="Balestrini R."/>
            <person name="Da Silva C."/>
            <person name="Montanini B."/>
            <person name="Hainaut M."/>
            <person name="Levati E."/>
            <person name="Barry K.W."/>
            <person name="Belfiori B."/>
            <person name="Cichocki N."/>
            <person name="Clum A."/>
            <person name="Dockter R.B."/>
            <person name="Fauchery L."/>
            <person name="Guy J."/>
            <person name="Iotti M."/>
            <person name="Le Tacon F."/>
            <person name="Lindquist E.A."/>
            <person name="Lipzen A."/>
            <person name="Malagnac F."/>
            <person name="Mello A."/>
            <person name="Molinier V."/>
            <person name="Miyauchi S."/>
            <person name="Poulain J."/>
            <person name="Riccioni C."/>
            <person name="Rubini A."/>
            <person name="Sitrit Y."/>
            <person name="Splivallo R."/>
            <person name="Traeger S."/>
            <person name="Wang M."/>
            <person name="Zifcakova L."/>
            <person name="Wipf D."/>
            <person name="Zambonelli A."/>
            <person name="Paolocci F."/>
            <person name="Nowrousian M."/>
            <person name="Ottonello S."/>
            <person name="Baldrian P."/>
            <person name="Spatafora J.W."/>
            <person name="Henrissat B."/>
            <person name="Nagy L.G."/>
            <person name="Aury J.M."/>
            <person name="Wincker P."/>
            <person name="Grigoriev I.V."/>
            <person name="Bonfante P."/>
            <person name="Martin F.M."/>
        </authorList>
    </citation>
    <scope>NUCLEOTIDE SEQUENCE [LARGE SCALE GENOMIC DNA]</scope>
    <source>
        <strain evidence="14 15">RN42</strain>
    </source>
</reference>
<evidence type="ECO:0000256" key="10">
    <source>
        <dbReference type="PIRSR" id="PIRSR036936-1"/>
    </source>
</evidence>
<keyword evidence="3 9" id="KW-0378">Hydrolase</keyword>
<dbReference type="OrthoDB" id="10254903at2759"/>
<feature type="binding site" description="covalent" evidence="11">
    <location>
        <position position="81"/>
    </location>
    <ligand>
        <name>L-glutamine</name>
        <dbReference type="ChEBI" id="CHEBI:58359"/>
    </ligand>
</feature>
<gene>
    <name evidence="14" type="ORF">BJ508DRAFT_414577</name>
</gene>
<sequence length="542" mass="58505">MTRVHVIGNIAGNIRSLVNALEAVGVEVAWITTPEDISSAKIVILPGVGNFGHCVRELATSGLLTPLRKYIEKGNPFLGICVGMQVLFDGSEEDASIAGLGILSGSLKRFDDRSKSVPHIGWSTVMSNSSDVSASLGQFYFVHSFKLSLPWNKSNDTNGWEVLKASYYEEDFVAGVHRGAVLATQYHPEKSGVLGLKFLREFLINATLLSLSLAEQRTITTMKKPTCRVIACLDVREDDNGTLVVTKGDSYDVRSHTSDGNVRNVGDPVRMAQAYYESGADEIVFLNITSFRRPPAENSPTLELLEKVSRSVFVPLTIGGGIVDFPLPDGSIESAFNVARRYFSAGADKVSIGSDAVYAAEKYWRNGAKPDGTSSIEAIAKAYGNQAVVVSIDPRKQYVKASVATEHTTFPASPYGPEGEECYWYQCTTKGGREGSDLDVVQLARAVQHLGAGEILVNSIDNDGKNMGFDLQLLSLIKRSVQIPVIASSGAGKPQHFVDAFEQTTVDAALGAGMFHRGDFTVQDVKSSMHNAGLPVRQTVAL</sequence>
<keyword evidence="2 9" id="KW-0028">Amino-acid biosynthesis</keyword>
<feature type="active site" description="For GATase activity" evidence="10">
    <location>
        <position position="187"/>
    </location>
</feature>
<feature type="region of interest" description="PRFAR binding" evidence="11">
    <location>
        <begin position="512"/>
        <end position="513"/>
    </location>
</feature>
<dbReference type="EMBL" id="ML119676">
    <property type="protein sequence ID" value="RPA81864.1"/>
    <property type="molecule type" value="Genomic_DNA"/>
</dbReference>
<feature type="active site" evidence="10">
    <location>
        <position position="393"/>
    </location>
</feature>
<dbReference type="EC" id="3.5.1.2" evidence="9"/>
<dbReference type="PROSITE" id="PS51274">
    <property type="entry name" value="GATASE_COBBQ"/>
    <property type="match status" value="1"/>
</dbReference>
<evidence type="ECO:0000313" key="14">
    <source>
        <dbReference type="EMBL" id="RPA81864.1"/>
    </source>
</evidence>
<evidence type="ECO:0000259" key="13">
    <source>
        <dbReference type="Pfam" id="PF00117"/>
    </source>
</evidence>
<dbReference type="PANTHER" id="PTHR21235">
    <property type="entry name" value="IMIDAZOLE GLYCEROL PHOSPHATE SYNTHASE SUBUNIT HISF/H IGP SYNTHASE SUBUNIT HISF/H"/>
    <property type="match status" value="1"/>
</dbReference>
<dbReference type="CDD" id="cd01748">
    <property type="entry name" value="GATase1_IGP_Synthase"/>
    <property type="match status" value="1"/>
</dbReference>
<dbReference type="InterPro" id="IPR050064">
    <property type="entry name" value="IGPS_HisA/HisF"/>
</dbReference>
<feature type="domain" description="Glutamine amidotransferase" evidence="13">
    <location>
        <begin position="6"/>
        <end position="205"/>
    </location>
</feature>
<comment type="similarity">
    <text evidence="9">In the C-terminal section; belongs to the HisA/HisF family.</text>
</comment>
<dbReference type="SUPFAM" id="SSF52317">
    <property type="entry name" value="Class I glutamine amidotransferase-like"/>
    <property type="match status" value="1"/>
</dbReference>
<dbReference type="Proteomes" id="UP000275078">
    <property type="component" value="Unassembled WGS sequence"/>
</dbReference>